<dbReference type="PANTHER" id="PTHR16078:SF1">
    <property type="entry name" value="COILED-COIL DOMAIN-CONTAINING PROTEIN 87"/>
    <property type="match status" value="1"/>
</dbReference>
<organism evidence="2 3">
    <name type="scientific">Brachionus calyciflorus</name>
    <dbReference type="NCBI Taxonomy" id="104777"/>
    <lineage>
        <taxon>Eukaryota</taxon>
        <taxon>Metazoa</taxon>
        <taxon>Spiralia</taxon>
        <taxon>Gnathifera</taxon>
        <taxon>Rotifera</taxon>
        <taxon>Eurotatoria</taxon>
        <taxon>Monogononta</taxon>
        <taxon>Pseudotrocha</taxon>
        <taxon>Ploima</taxon>
        <taxon>Brachionidae</taxon>
        <taxon>Brachionus</taxon>
    </lineage>
</organism>
<gene>
    <name evidence="2" type="ORF">OXX778_LOCUS4868</name>
</gene>
<keyword evidence="3" id="KW-1185">Reference proteome</keyword>
<dbReference type="EMBL" id="CAJNOC010000503">
    <property type="protein sequence ID" value="CAF0769366.1"/>
    <property type="molecule type" value="Genomic_DNA"/>
</dbReference>
<evidence type="ECO:0008006" key="4">
    <source>
        <dbReference type="Google" id="ProtNLM"/>
    </source>
</evidence>
<protein>
    <recommendedName>
        <fullName evidence="4">Coiled-coil domain-containing protein 87</fullName>
    </recommendedName>
</protein>
<accession>A0A813QL86</accession>
<name>A0A813QL86_9BILA</name>
<feature type="coiled-coil region" evidence="1">
    <location>
        <begin position="416"/>
        <end position="478"/>
    </location>
</feature>
<dbReference type="Proteomes" id="UP000663879">
    <property type="component" value="Unassembled WGS sequence"/>
</dbReference>
<sequence>MYFSEQKVVSNSLNKFGLYELQDFSTYEQDLKNNYHRVIKPMLSNASNPIEEEQTTFIPEELIAETEISLNELIKREPNTIEEFIDLMRSRFTTKPDSCLDEKDQEELIRICILEAKFKWKEMKRGIENPFLNHEENIELRRRIFVNVISICEKLYKHYCDKADILKNRKIFSHEANFSRLKTLMANDVKKFLNIHFLKHHLANFLRSNQRVSSKATQSSTSIKPLNLKRITTKDLIDFTYIDFRNPRIENFQTKQQSSKSKRFKTTREHLKEIQDSMPILETKHLTRLLKTLPKKQEMPIIEKSQTFSNTLDDDDSISYQSTGKPVDDETLLEQLKNPRLKRKLKKKRSKSISYFHELSLLEELNLDLKSILSEKNKTTDSLKLSNHERDKKQIDLTKKKLNFADFKKFNEKQLALKLKQDLDNLTMEIRRKEAIKDHDDDYLLMTLMSKPNLKERMKEIKEKMKTIDRKYKQFLEEIKLPVNDETNAFVQPATFETKIYNNLPIRLSDVRVSNRVLRYNITIKPYGPLYNDISGEIDSMMIQHLDRNLFIGGEVKEVYDELIKTISEDHLRFDLDDFVQKAPNSLKYEGSYTSSLLVKYGKTKSINNTLITNDSPPWKQMDYREWNKTFINSYFYVDSKLKSPLIDPVTDLEPGEVPQLKANGKKIPSNLKPMDIKPEKIELYKHSDPTTYKNKEFKVWINWWQTYFSSEDYFKYLSTQTSDYLGLIFHLFDQDYNPILLQTDEEIKLLKEKEKADKEREEIIENLKKQKFAYEPGVWNPDSILLGGLGKEPKPDENEDPILNFKKNLENSRPKSYKIQFFKGDKEDKDEVEEARTQMLEMLREKKQESPQDRLERVWTLLRMSDTAKLDMAIKYSTSSLSERLIEAIEDWEVATNLIVEREKYIYELENFERFASDPNRFFLKGFKGSSAARLEEALKRENLYKLIENLQTKIESVVKLIEKKYKDVITYNSRPYLEKMKWDRIEMLHWLTEERRRKYFKNEIRMKQLKTTLVEL</sequence>
<keyword evidence="1" id="KW-0175">Coiled coil</keyword>
<evidence type="ECO:0000313" key="2">
    <source>
        <dbReference type="EMBL" id="CAF0769366.1"/>
    </source>
</evidence>
<dbReference type="PANTHER" id="PTHR16078">
    <property type="entry name" value="COILED-COIL DOMAIN-CONTAINING PROTEIN 87"/>
    <property type="match status" value="1"/>
</dbReference>
<dbReference type="InterPro" id="IPR037383">
    <property type="entry name" value="CCDC87"/>
</dbReference>
<dbReference type="AlphaFoldDB" id="A0A813QL86"/>
<dbReference type="OrthoDB" id="67750at2759"/>
<reference evidence="2" key="1">
    <citation type="submission" date="2021-02" db="EMBL/GenBank/DDBJ databases">
        <authorList>
            <person name="Nowell W R."/>
        </authorList>
    </citation>
    <scope>NUCLEOTIDE SEQUENCE</scope>
    <source>
        <strain evidence="2">Ploen Becks lab</strain>
    </source>
</reference>
<proteinExistence type="predicted"/>
<comment type="caution">
    <text evidence="2">The sequence shown here is derived from an EMBL/GenBank/DDBJ whole genome shotgun (WGS) entry which is preliminary data.</text>
</comment>
<evidence type="ECO:0000256" key="1">
    <source>
        <dbReference type="SAM" id="Coils"/>
    </source>
</evidence>
<dbReference type="Gene3D" id="1.20.58.1520">
    <property type="match status" value="1"/>
</dbReference>
<evidence type="ECO:0000313" key="3">
    <source>
        <dbReference type="Proteomes" id="UP000663879"/>
    </source>
</evidence>